<dbReference type="Proteomes" id="UP001497444">
    <property type="component" value="Chromosome 4"/>
</dbReference>
<proteinExistence type="predicted"/>
<evidence type="ECO:0000313" key="2">
    <source>
        <dbReference type="EMBL" id="CAK9271621.1"/>
    </source>
</evidence>
<protein>
    <submittedName>
        <fullName evidence="2">Uncharacterized protein</fullName>
    </submittedName>
</protein>
<keyword evidence="3" id="KW-1185">Reference proteome</keyword>
<sequence>MRTPAHKQRTKGQCNGKGDETKIPCASYPSRKQQQLLDLQRRRNEATEHRFRMRNPLLKRQPELLELAVGAAELQEESC</sequence>
<name>A0ABP0WZM2_9BRYO</name>
<organism evidence="2 3">
    <name type="scientific">Sphagnum jensenii</name>
    <dbReference type="NCBI Taxonomy" id="128206"/>
    <lineage>
        <taxon>Eukaryota</taxon>
        <taxon>Viridiplantae</taxon>
        <taxon>Streptophyta</taxon>
        <taxon>Embryophyta</taxon>
        <taxon>Bryophyta</taxon>
        <taxon>Sphagnophytina</taxon>
        <taxon>Sphagnopsida</taxon>
        <taxon>Sphagnales</taxon>
        <taxon>Sphagnaceae</taxon>
        <taxon>Sphagnum</taxon>
    </lineage>
</organism>
<feature type="compositionally biased region" description="Basic residues" evidence="1">
    <location>
        <begin position="1"/>
        <end position="10"/>
    </location>
</feature>
<evidence type="ECO:0000256" key="1">
    <source>
        <dbReference type="SAM" id="MobiDB-lite"/>
    </source>
</evidence>
<accession>A0ABP0WZM2</accession>
<feature type="region of interest" description="Disordered" evidence="1">
    <location>
        <begin position="1"/>
        <end position="27"/>
    </location>
</feature>
<gene>
    <name evidence="2" type="ORF">CSSPJE1EN1_LOCUS17099</name>
</gene>
<evidence type="ECO:0000313" key="3">
    <source>
        <dbReference type="Proteomes" id="UP001497444"/>
    </source>
</evidence>
<dbReference type="EMBL" id="OZ020099">
    <property type="protein sequence ID" value="CAK9271621.1"/>
    <property type="molecule type" value="Genomic_DNA"/>
</dbReference>
<reference evidence="2" key="1">
    <citation type="submission" date="2024-02" db="EMBL/GenBank/DDBJ databases">
        <authorList>
            <consortium name="ELIXIR-Norway"/>
            <consortium name="Elixir Norway"/>
        </authorList>
    </citation>
    <scope>NUCLEOTIDE SEQUENCE</scope>
</reference>